<protein>
    <submittedName>
        <fullName evidence="1">Uncharacterized protein</fullName>
    </submittedName>
</protein>
<evidence type="ECO:0000313" key="1">
    <source>
        <dbReference type="EMBL" id="TFK61228.1"/>
    </source>
</evidence>
<reference evidence="1 2" key="1">
    <citation type="journal article" date="2019" name="Nat. Ecol. Evol.">
        <title>Megaphylogeny resolves global patterns of mushroom evolution.</title>
        <authorList>
            <person name="Varga T."/>
            <person name="Krizsan K."/>
            <person name="Foldi C."/>
            <person name="Dima B."/>
            <person name="Sanchez-Garcia M."/>
            <person name="Sanchez-Ramirez S."/>
            <person name="Szollosi G.J."/>
            <person name="Szarkandi J.G."/>
            <person name="Papp V."/>
            <person name="Albert L."/>
            <person name="Andreopoulos W."/>
            <person name="Angelini C."/>
            <person name="Antonin V."/>
            <person name="Barry K.W."/>
            <person name="Bougher N.L."/>
            <person name="Buchanan P."/>
            <person name="Buyck B."/>
            <person name="Bense V."/>
            <person name="Catcheside P."/>
            <person name="Chovatia M."/>
            <person name="Cooper J."/>
            <person name="Damon W."/>
            <person name="Desjardin D."/>
            <person name="Finy P."/>
            <person name="Geml J."/>
            <person name="Haridas S."/>
            <person name="Hughes K."/>
            <person name="Justo A."/>
            <person name="Karasinski D."/>
            <person name="Kautmanova I."/>
            <person name="Kiss B."/>
            <person name="Kocsube S."/>
            <person name="Kotiranta H."/>
            <person name="LaButti K.M."/>
            <person name="Lechner B.E."/>
            <person name="Liimatainen K."/>
            <person name="Lipzen A."/>
            <person name="Lukacs Z."/>
            <person name="Mihaltcheva S."/>
            <person name="Morgado L.N."/>
            <person name="Niskanen T."/>
            <person name="Noordeloos M.E."/>
            <person name="Ohm R.A."/>
            <person name="Ortiz-Santana B."/>
            <person name="Ovrebo C."/>
            <person name="Racz N."/>
            <person name="Riley R."/>
            <person name="Savchenko A."/>
            <person name="Shiryaev A."/>
            <person name="Soop K."/>
            <person name="Spirin V."/>
            <person name="Szebenyi C."/>
            <person name="Tomsovsky M."/>
            <person name="Tulloss R.E."/>
            <person name="Uehling J."/>
            <person name="Grigoriev I.V."/>
            <person name="Vagvolgyi C."/>
            <person name="Papp T."/>
            <person name="Martin F.M."/>
            <person name="Miettinen O."/>
            <person name="Hibbett D.S."/>
            <person name="Nagy L.G."/>
        </authorList>
    </citation>
    <scope>NUCLEOTIDE SEQUENCE [LARGE SCALE GENOMIC DNA]</scope>
    <source>
        <strain evidence="1 2">NL-1719</strain>
    </source>
</reference>
<proteinExistence type="predicted"/>
<accession>A0ACD3A6B1</accession>
<sequence length="236" mass="25504">MIIGIITDQNMTVDHPQVQVQDQAQIQDTAVPVFHITDAKDVVQAARQASRTSGGVIGPNAPVGTEGIFSSAFGLMSLNDPNMFVGLVGDPIPFFTTHGMHDDPNATPMPIPNGDSSVPKLANPLPRSSTHRNTISSPNASALWSNSPTSLFSGSQSSSKEADARELKEFWRQYMSTPLSGPQQSPFAREAKPQDGGSQSYLSRLPSSTRFFFTNREDSYGGFRSSITCSHRRTST</sequence>
<dbReference type="Proteomes" id="UP000308600">
    <property type="component" value="Unassembled WGS sequence"/>
</dbReference>
<keyword evidence="2" id="KW-1185">Reference proteome</keyword>
<dbReference type="EMBL" id="ML208681">
    <property type="protein sequence ID" value="TFK61228.1"/>
    <property type="molecule type" value="Genomic_DNA"/>
</dbReference>
<organism evidence="1 2">
    <name type="scientific">Pluteus cervinus</name>
    <dbReference type="NCBI Taxonomy" id="181527"/>
    <lineage>
        <taxon>Eukaryota</taxon>
        <taxon>Fungi</taxon>
        <taxon>Dikarya</taxon>
        <taxon>Basidiomycota</taxon>
        <taxon>Agaricomycotina</taxon>
        <taxon>Agaricomycetes</taxon>
        <taxon>Agaricomycetidae</taxon>
        <taxon>Agaricales</taxon>
        <taxon>Pluteineae</taxon>
        <taxon>Pluteaceae</taxon>
        <taxon>Pluteus</taxon>
    </lineage>
</organism>
<name>A0ACD3A6B1_9AGAR</name>
<evidence type="ECO:0000313" key="2">
    <source>
        <dbReference type="Proteomes" id="UP000308600"/>
    </source>
</evidence>
<gene>
    <name evidence="1" type="ORF">BDN72DRAFT_472976</name>
</gene>